<accession>A0A397J7Q7</accession>
<evidence type="ECO:0000313" key="1">
    <source>
        <dbReference type="EMBL" id="RHZ84385.1"/>
    </source>
</evidence>
<sequence>MELKEIDSAFGSHVPEFLDEIVKFLNKFDGKTSLNEIRKIIKEMIFDDNYDHEKHHDKDYIIYALYSLLKEIQNGNLKDTNFEVWFNCHVWNAIFDQAFGDESTSLASALRKNAKRQTGECQKMDKFGAREAGKSWVDNKGTKFLLELGLKLPKLLKDMLKLVKKVHWDKEKRTKIQTVGIIHTDNLKGYICRFQHGKLIEVPDNEENFLSILTIFASVLNIKVDRDSRDNEGSSNENNCYLSPCLLTPKKAKVYVKAHKELCPSTSYNLKGYICRFQHGKLIEVPDNEENFLSILTIFASVLNIKVDRDSRDNEGSSNENNCYLSPCLLTPKKAKVYVKAHKELCPSTSCSGFPSEQFDLFLYLE</sequence>
<dbReference type="AlphaFoldDB" id="A0A397J7Q7"/>
<evidence type="ECO:0000313" key="2">
    <source>
        <dbReference type="Proteomes" id="UP000266861"/>
    </source>
</evidence>
<name>A0A397J7Q7_9GLOM</name>
<comment type="caution">
    <text evidence="1">The sequence shown here is derived from an EMBL/GenBank/DDBJ whole genome shotgun (WGS) entry which is preliminary data.</text>
</comment>
<keyword evidence="2" id="KW-1185">Reference proteome</keyword>
<dbReference type="OrthoDB" id="2427805at2759"/>
<protein>
    <submittedName>
        <fullName evidence="1">Uncharacterized protein</fullName>
    </submittedName>
</protein>
<reference evidence="1 2" key="1">
    <citation type="submission" date="2018-08" db="EMBL/GenBank/DDBJ databases">
        <title>Genome and evolution of the arbuscular mycorrhizal fungus Diversispora epigaea (formerly Glomus versiforme) and its bacterial endosymbionts.</title>
        <authorList>
            <person name="Sun X."/>
            <person name="Fei Z."/>
            <person name="Harrison M."/>
        </authorList>
    </citation>
    <scope>NUCLEOTIDE SEQUENCE [LARGE SCALE GENOMIC DNA]</scope>
    <source>
        <strain evidence="1 2">IT104</strain>
    </source>
</reference>
<dbReference type="Proteomes" id="UP000266861">
    <property type="component" value="Unassembled WGS sequence"/>
</dbReference>
<dbReference type="EMBL" id="PQFF01000078">
    <property type="protein sequence ID" value="RHZ84385.1"/>
    <property type="molecule type" value="Genomic_DNA"/>
</dbReference>
<organism evidence="1 2">
    <name type="scientific">Diversispora epigaea</name>
    <dbReference type="NCBI Taxonomy" id="1348612"/>
    <lineage>
        <taxon>Eukaryota</taxon>
        <taxon>Fungi</taxon>
        <taxon>Fungi incertae sedis</taxon>
        <taxon>Mucoromycota</taxon>
        <taxon>Glomeromycotina</taxon>
        <taxon>Glomeromycetes</taxon>
        <taxon>Diversisporales</taxon>
        <taxon>Diversisporaceae</taxon>
        <taxon>Diversispora</taxon>
    </lineage>
</organism>
<proteinExistence type="predicted"/>
<gene>
    <name evidence="1" type="ORF">Glove_82g40</name>
</gene>